<organism evidence="1 2">
    <name type="scientific">Mytilus galloprovincialis</name>
    <name type="common">Mediterranean mussel</name>
    <dbReference type="NCBI Taxonomy" id="29158"/>
    <lineage>
        <taxon>Eukaryota</taxon>
        <taxon>Metazoa</taxon>
        <taxon>Spiralia</taxon>
        <taxon>Lophotrochozoa</taxon>
        <taxon>Mollusca</taxon>
        <taxon>Bivalvia</taxon>
        <taxon>Autobranchia</taxon>
        <taxon>Pteriomorphia</taxon>
        <taxon>Mytilida</taxon>
        <taxon>Mytiloidea</taxon>
        <taxon>Mytilidae</taxon>
        <taxon>Mytilinae</taxon>
        <taxon>Mytilus</taxon>
    </lineage>
</organism>
<dbReference type="OrthoDB" id="6195305at2759"/>
<keyword evidence="2" id="KW-1185">Reference proteome</keyword>
<proteinExistence type="predicted"/>
<accession>A0A8B6BTG8</accession>
<dbReference type="AlphaFoldDB" id="A0A8B6BTG8"/>
<sequence>MAEGEDQKREYYIRLLSFITGPALETLHLYFEMKVLNTLDFFSFLEKHKHVLFHELNPSTRCCECQKVHIAAAKKKGHLIDTQFYLMFEKDEGREIQGHKRTQGHQIRQFCLCSFSAKRVTTVEMMDITLLSVVINSCCPPGSISGHPSWIKDIKTTRNFLAHCPSCKITKTEFDQMFTLTEQAVLNLASVVGSTCHKLIKSQISYFQKSELSTVRDIIKNSNDSIRQILGMFVEEQTTTFESIADQTRNLADKSDALKTEVLTQLQEQKRISVGIRNIVFEVKTVLQSQQEKSTDSSEKIVSHDDDVCYVEWKLETPGSWNTDAIKGTLENFSTLMGNFFRIVFVYKGSLVIQTTAPKRFLQNEEDFRLAIKLFLRDLVDIGKIDSETKTIVKVEAVLSPETFTSHMIETEENKEPVVCETIIKSTEHSPETQAEINHQLAILENTESPFSKLAKDELLSIIGSDIDVQDEDSYATLTLWDFAGDIEFYNTHQTFLNPEAIFLVVANLHDIGDAESYGTFDFWMDIIHCYGSVNDETKALLQLNGVDNLLDPPVIAIGTHTDKFQDEEESKQCLASYTDKIFKDFKLHLRSIHLVSNTNDEEHVFVKLRNDIFATAKCSANWNREYPVKFIQIEKAINSELTIGKQIISYKE</sequence>
<evidence type="ECO:0000313" key="1">
    <source>
        <dbReference type="EMBL" id="VDH95489.1"/>
    </source>
</evidence>
<dbReference type="InterPro" id="IPR027417">
    <property type="entry name" value="P-loop_NTPase"/>
</dbReference>
<comment type="caution">
    <text evidence="1">The sequence shown here is derived from an EMBL/GenBank/DDBJ whole genome shotgun (WGS) entry which is preliminary data.</text>
</comment>
<evidence type="ECO:0008006" key="3">
    <source>
        <dbReference type="Google" id="ProtNLM"/>
    </source>
</evidence>
<dbReference type="Gene3D" id="3.40.50.300">
    <property type="entry name" value="P-loop containing nucleotide triphosphate hydrolases"/>
    <property type="match status" value="1"/>
</dbReference>
<protein>
    <recommendedName>
        <fullName evidence="3">Roc domain-containing protein</fullName>
    </recommendedName>
</protein>
<dbReference type="Gene3D" id="3.30.70.1390">
    <property type="entry name" value="ROC domain from the Parkinson's disease-associated leucine-rich repeat kinase 2"/>
    <property type="match status" value="1"/>
</dbReference>
<name>A0A8B6BTG8_MYTGA</name>
<dbReference type="SUPFAM" id="SSF52540">
    <property type="entry name" value="P-loop containing nucleoside triphosphate hydrolases"/>
    <property type="match status" value="1"/>
</dbReference>
<gene>
    <name evidence="1" type="ORF">MGAL_10B046580</name>
</gene>
<evidence type="ECO:0000313" key="2">
    <source>
        <dbReference type="Proteomes" id="UP000596742"/>
    </source>
</evidence>
<dbReference type="Proteomes" id="UP000596742">
    <property type="component" value="Unassembled WGS sequence"/>
</dbReference>
<dbReference type="EMBL" id="UYJE01000695">
    <property type="protein sequence ID" value="VDH95489.1"/>
    <property type="molecule type" value="Genomic_DNA"/>
</dbReference>
<reference evidence="1" key="1">
    <citation type="submission" date="2018-11" db="EMBL/GenBank/DDBJ databases">
        <authorList>
            <person name="Alioto T."/>
            <person name="Alioto T."/>
        </authorList>
    </citation>
    <scope>NUCLEOTIDE SEQUENCE</scope>
</reference>